<accession>A0AC61R4L4</accession>
<proteinExistence type="predicted"/>
<organism evidence="1 2">
    <name type="scientific">Hominisplanchenecus murintestinalis</name>
    <dbReference type="NCBI Taxonomy" id="2941517"/>
    <lineage>
        <taxon>Bacteria</taxon>
        <taxon>Bacillati</taxon>
        <taxon>Bacillota</taxon>
        <taxon>Clostridia</taxon>
        <taxon>Lachnospirales</taxon>
        <taxon>Lachnospiraceae</taxon>
        <taxon>Hominisplanchenecus</taxon>
    </lineage>
</organism>
<keyword evidence="2" id="KW-1185">Reference proteome</keyword>
<protein>
    <submittedName>
        <fullName evidence="1">Uncharacterized protein</fullName>
    </submittedName>
</protein>
<name>A0AC61R4L4_9FIRM</name>
<evidence type="ECO:0000313" key="1">
    <source>
        <dbReference type="EMBL" id="TGY00896.1"/>
    </source>
</evidence>
<dbReference type="Proteomes" id="UP000307720">
    <property type="component" value="Unassembled WGS sequence"/>
</dbReference>
<dbReference type="EMBL" id="SRZB01000001">
    <property type="protein sequence ID" value="TGY00896.1"/>
    <property type="molecule type" value="Genomic_DNA"/>
</dbReference>
<sequence>MEEQDSRISDVVEKADLYPERVLKMLSKNIETLDFVLDYWDKKDVPCEESIGQAPVQGEIPLLLQWDERWGYGTYGESMVAVSGCGPTCIAMVASGLTGRTDITPYTVASYSENNGFLTKEMDTSWDLMTYGCQEFGVTGTMLGLDENAMANTLSYGNPIICSMGPGDFTDNGHFIVLTGYENGMFHVNDPNSKIRSEKTWSYEELKNQIVNMWWYSLNE</sequence>
<gene>
    <name evidence="1" type="ORF">E5357_00880</name>
</gene>
<reference evidence="1" key="1">
    <citation type="submission" date="2019-04" db="EMBL/GenBank/DDBJ databases">
        <title>Microbes associate with the intestines of laboratory mice.</title>
        <authorList>
            <person name="Navarre W."/>
            <person name="Wong E."/>
            <person name="Huang K."/>
            <person name="Tropini C."/>
            <person name="Ng K."/>
            <person name="Yu B."/>
        </authorList>
    </citation>
    <scope>NUCLEOTIDE SEQUENCE</scope>
    <source>
        <strain evidence="1">NM72_1-8</strain>
    </source>
</reference>
<evidence type="ECO:0000313" key="2">
    <source>
        <dbReference type="Proteomes" id="UP000307720"/>
    </source>
</evidence>
<comment type="caution">
    <text evidence="1">The sequence shown here is derived from an EMBL/GenBank/DDBJ whole genome shotgun (WGS) entry which is preliminary data.</text>
</comment>